<dbReference type="Pfam" id="PF25378">
    <property type="entry name" value="PUA_NSUN2"/>
    <property type="match status" value="1"/>
</dbReference>
<evidence type="ECO:0008006" key="5">
    <source>
        <dbReference type="Google" id="ProtNLM"/>
    </source>
</evidence>
<dbReference type="GO" id="GO:0016428">
    <property type="term" value="F:tRNA (cytidine-5-)-methyltransferase activity"/>
    <property type="evidence" value="ECO:0007669"/>
    <property type="project" value="TreeGrafter"/>
</dbReference>
<evidence type="ECO:0000313" key="4">
    <source>
        <dbReference type="Proteomes" id="UP000270094"/>
    </source>
</evidence>
<dbReference type="GO" id="GO:0030488">
    <property type="term" value="P:tRNA methylation"/>
    <property type="evidence" value="ECO:0007669"/>
    <property type="project" value="TreeGrafter"/>
</dbReference>
<dbReference type="GO" id="GO:0005737">
    <property type="term" value="C:cytoplasm"/>
    <property type="evidence" value="ECO:0007669"/>
    <property type="project" value="TreeGrafter"/>
</dbReference>
<feature type="domain" description="RNA cytosine-C(5)-methyltransferase NSUN2-like PUA" evidence="2">
    <location>
        <begin position="102"/>
        <end position="177"/>
    </location>
</feature>
<protein>
    <recommendedName>
        <fullName evidence="5">SAM-dependent MTase RsmB/NOP-type domain-containing protein</fullName>
    </recommendedName>
</protein>
<sequence>HVANNAQLTKELCDFRNHYGIRDDFEYQNLFCRRLAENDFNCRQLFYANSTVKDFVQRNMANVSIQNAGMKMFSRNEQKVEATRFRLSQEGIRHLLPYMDKQIVKINQDDMLKILKTEETMIPLESLQCKDAIRAQSPGSLVLYTDRADPVCTWVGYHTVAPYVGKEERVHMLRMMGVDCSEIEEMMRSKRKQKVISFFFASPWV</sequence>
<evidence type="ECO:0000313" key="3">
    <source>
        <dbReference type="EMBL" id="VDM65901.1"/>
    </source>
</evidence>
<dbReference type="Proteomes" id="UP000270094">
    <property type="component" value="Unassembled WGS sequence"/>
</dbReference>
<dbReference type="GO" id="GO:0000049">
    <property type="term" value="F:tRNA binding"/>
    <property type="evidence" value="ECO:0007669"/>
    <property type="project" value="TreeGrafter"/>
</dbReference>
<dbReference type="PANTHER" id="PTHR22808">
    <property type="entry name" value="NCL1 YEAST -RELATED NOL1/NOP2/FMU SUN DOMAIN-CONTAINING"/>
    <property type="match status" value="1"/>
</dbReference>
<reference evidence="3 4" key="1">
    <citation type="submission" date="2018-11" db="EMBL/GenBank/DDBJ databases">
        <authorList>
            <consortium name="Pathogen Informatics"/>
        </authorList>
    </citation>
    <scope>NUCLEOTIDE SEQUENCE [LARGE SCALE GENOMIC DNA]</scope>
</reference>
<accession>A0A3P7HXW5</accession>
<feature type="domain" description="RNA cytosine-C(5)-methyltransferase NSUN2-like pre-PUA" evidence="1">
    <location>
        <begin position="12"/>
        <end position="99"/>
    </location>
</feature>
<gene>
    <name evidence="3" type="ORF">SVUK_LOCUS899</name>
</gene>
<dbReference type="InterPro" id="IPR057285">
    <property type="entry name" value="Pre-PUA_NSUN2"/>
</dbReference>
<feature type="non-terminal residue" evidence="3">
    <location>
        <position position="1"/>
    </location>
</feature>
<evidence type="ECO:0000259" key="1">
    <source>
        <dbReference type="Pfam" id="PF25376"/>
    </source>
</evidence>
<dbReference type="InterPro" id="IPR023267">
    <property type="entry name" value="RCMT"/>
</dbReference>
<dbReference type="EMBL" id="UYYB01001631">
    <property type="protein sequence ID" value="VDM65901.1"/>
    <property type="molecule type" value="Genomic_DNA"/>
</dbReference>
<dbReference type="PANTHER" id="PTHR22808:SF1">
    <property type="entry name" value="RNA CYTOSINE-C(5)-METHYLTRANSFERASE NSUN2-RELATED"/>
    <property type="match status" value="1"/>
</dbReference>
<dbReference type="InterPro" id="IPR057286">
    <property type="entry name" value="PUA_NSUN2"/>
</dbReference>
<dbReference type="GO" id="GO:0005634">
    <property type="term" value="C:nucleus"/>
    <property type="evidence" value="ECO:0007669"/>
    <property type="project" value="TreeGrafter"/>
</dbReference>
<dbReference type="Pfam" id="PF25376">
    <property type="entry name" value="Pre-PUA_NSUN2"/>
    <property type="match status" value="1"/>
</dbReference>
<evidence type="ECO:0000259" key="2">
    <source>
        <dbReference type="Pfam" id="PF25378"/>
    </source>
</evidence>
<keyword evidence="4" id="KW-1185">Reference proteome</keyword>
<dbReference type="OrthoDB" id="6093671at2759"/>
<name>A0A3P7HXW5_STRVU</name>
<organism evidence="3 4">
    <name type="scientific">Strongylus vulgaris</name>
    <name type="common">Blood worm</name>
    <dbReference type="NCBI Taxonomy" id="40348"/>
    <lineage>
        <taxon>Eukaryota</taxon>
        <taxon>Metazoa</taxon>
        <taxon>Ecdysozoa</taxon>
        <taxon>Nematoda</taxon>
        <taxon>Chromadorea</taxon>
        <taxon>Rhabditida</taxon>
        <taxon>Rhabditina</taxon>
        <taxon>Rhabditomorpha</taxon>
        <taxon>Strongyloidea</taxon>
        <taxon>Strongylidae</taxon>
        <taxon>Strongylus</taxon>
    </lineage>
</organism>
<proteinExistence type="predicted"/>
<dbReference type="AlphaFoldDB" id="A0A3P7HXW5"/>